<dbReference type="SUPFAM" id="SSF56176">
    <property type="entry name" value="FAD-binding/transporter-associated domain-like"/>
    <property type="match status" value="1"/>
</dbReference>
<organism evidence="14 15">
    <name type="scientific">Liquorilactobacillus vini DSM 20605</name>
    <dbReference type="NCBI Taxonomy" id="1133569"/>
    <lineage>
        <taxon>Bacteria</taxon>
        <taxon>Bacillati</taxon>
        <taxon>Bacillota</taxon>
        <taxon>Bacilli</taxon>
        <taxon>Lactobacillales</taxon>
        <taxon>Lactobacillaceae</taxon>
        <taxon>Liquorilactobacillus</taxon>
    </lineage>
</organism>
<dbReference type="AlphaFoldDB" id="A0A0R2CE82"/>
<evidence type="ECO:0000256" key="4">
    <source>
        <dbReference type="ARBA" id="ARBA00022692"/>
    </source>
</evidence>
<dbReference type="Gene3D" id="3.10.580.10">
    <property type="entry name" value="CBS-domain"/>
    <property type="match status" value="1"/>
</dbReference>
<dbReference type="GO" id="GO:0050660">
    <property type="term" value="F:flavin adenine dinucleotide binding"/>
    <property type="evidence" value="ECO:0007669"/>
    <property type="project" value="InterPro"/>
</dbReference>
<keyword evidence="3" id="KW-1003">Cell membrane</keyword>
<feature type="transmembrane region" description="Helical" evidence="11">
    <location>
        <begin position="123"/>
        <end position="148"/>
    </location>
</feature>
<comment type="subcellular location">
    <subcellularLocation>
        <location evidence="1">Cell membrane</location>
        <topology evidence="1">Multi-pass membrane protein</topology>
    </subcellularLocation>
</comment>
<dbReference type="InterPro" id="IPR051676">
    <property type="entry name" value="UPF0053_domain"/>
</dbReference>
<keyword evidence="7 9" id="KW-0129">CBS domain</keyword>
<dbReference type="PANTHER" id="PTHR43099:SF2">
    <property type="entry name" value="UPF0053 PROTEIN YRKA"/>
    <property type="match status" value="1"/>
</dbReference>
<feature type="domain" description="CBS" evidence="12">
    <location>
        <begin position="311"/>
        <end position="372"/>
    </location>
</feature>
<dbReference type="STRING" id="1133569.FD21_GL001762"/>
<evidence type="ECO:0000313" key="15">
    <source>
        <dbReference type="Proteomes" id="UP000051576"/>
    </source>
</evidence>
<gene>
    <name evidence="14" type="ORF">FD21_GL001762</name>
</gene>
<dbReference type="Gene3D" id="3.30.465.10">
    <property type="match status" value="1"/>
</dbReference>
<evidence type="ECO:0000256" key="8">
    <source>
        <dbReference type="ARBA" id="ARBA00023136"/>
    </source>
</evidence>
<dbReference type="CDD" id="cd04590">
    <property type="entry name" value="CBS_pair_CorC_HlyC_assoc"/>
    <property type="match status" value="1"/>
</dbReference>
<evidence type="ECO:0000256" key="5">
    <source>
        <dbReference type="ARBA" id="ARBA00022737"/>
    </source>
</evidence>
<evidence type="ECO:0000256" key="2">
    <source>
        <dbReference type="ARBA" id="ARBA00006337"/>
    </source>
</evidence>
<dbReference type="EMBL" id="AYYX01000006">
    <property type="protein sequence ID" value="KRM89378.1"/>
    <property type="molecule type" value="Genomic_DNA"/>
</dbReference>
<evidence type="ECO:0000256" key="3">
    <source>
        <dbReference type="ARBA" id="ARBA00022475"/>
    </source>
</evidence>
<feature type="domain" description="CBS" evidence="12">
    <location>
        <begin position="246"/>
        <end position="308"/>
    </location>
</feature>
<keyword evidence="15" id="KW-1185">Reference proteome</keyword>
<reference evidence="14 15" key="1">
    <citation type="journal article" date="2015" name="Genome Announc.">
        <title>Expanding the biotechnology potential of lactobacilli through comparative genomics of 213 strains and associated genera.</title>
        <authorList>
            <person name="Sun Z."/>
            <person name="Harris H.M."/>
            <person name="McCann A."/>
            <person name="Guo C."/>
            <person name="Argimon S."/>
            <person name="Zhang W."/>
            <person name="Yang X."/>
            <person name="Jeffery I.B."/>
            <person name="Cooney J.C."/>
            <person name="Kagawa T.F."/>
            <person name="Liu W."/>
            <person name="Song Y."/>
            <person name="Salvetti E."/>
            <person name="Wrobel A."/>
            <person name="Rasinkangas P."/>
            <person name="Parkhill J."/>
            <person name="Rea M.C."/>
            <person name="O'Sullivan O."/>
            <person name="Ritari J."/>
            <person name="Douillard F.P."/>
            <person name="Paul Ross R."/>
            <person name="Yang R."/>
            <person name="Briner A.E."/>
            <person name="Felis G.E."/>
            <person name="de Vos W.M."/>
            <person name="Barrangou R."/>
            <person name="Klaenhammer T.R."/>
            <person name="Caufield P.W."/>
            <person name="Cui Y."/>
            <person name="Zhang H."/>
            <person name="O'Toole P.W."/>
        </authorList>
    </citation>
    <scope>NUCLEOTIDE SEQUENCE [LARGE SCALE GENOMIC DNA]</scope>
    <source>
        <strain evidence="14 15">DSM 20605</strain>
    </source>
</reference>
<dbReference type="SUPFAM" id="SSF54631">
    <property type="entry name" value="CBS-domain pair"/>
    <property type="match status" value="1"/>
</dbReference>
<dbReference type="Pfam" id="PF01595">
    <property type="entry name" value="CNNM"/>
    <property type="match status" value="1"/>
</dbReference>
<dbReference type="PATRIC" id="fig|1133569.4.peg.1907"/>
<evidence type="ECO:0000256" key="1">
    <source>
        <dbReference type="ARBA" id="ARBA00004651"/>
    </source>
</evidence>
<dbReference type="SMART" id="SM01091">
    <property type="entry name" value="CorC_HlyC"/>
    <property type="match status" value="1"/>
</dbReference>
<sequence>MLKKCYDITCNLDEMGNENLTDGQLAINLLIILIVFFFAAFFVAAEFALVQTRKSALESVLEAGKGNRRKLLRALKMVQNLNEYLSTTQVGVTLSGIILGWIGEETIELLIVNLLKVTPIERSGLSIIGAILGVLLLTYLEVVLTEIVPKNLSIDMPMRMMMRVVNPLHYFHIIFYPFVRLLNASAGVIIHLMGLKPADESDDVLSQAEILRLSRNAVSGGQLDKNDLLYMQRAFDFNDKVAKDIMVDRTSLEVVDITDTVKTVINYYLRKGFSRFPVVANNDKDRILGYVYIYDLIRQAQVDANVRVSKLLRTIITVPEVTPIQKLLQQMISKKTPIVVVLDEYGGTSGIVTDKDIYEELFGVVKDEIDDVSSEYIIKNKSGSYKVSGKTTLYDFERFFRAKNRNFDESDSVTIAGYLLENYQIKQDMVITLGQFDLKITDFNRNYIDWLEVRRHVEENKDTPQNNEQISKESN</sequence>
<evidence type="ECO:0000256" key="11">
    <source>
        <dbReference type="SAM" id="Phobius"/>
    </source>
</evidence>
<dbReference type="InterPro" id="IPR046342">
    <property type="entry name" value="CBS_dom_sf"/>
</dbReference>
<dbReference type="InterPro" id="IPR000644">
    <property type="entry name" value="CBS_dom"/>
</dbReference>
<keyword evidence="8 10" id="KW-0472">Membrane</keyword>
<comment type="caution">
    <text evidence="14">The sequence shown here is derived from an EMBL/GenBank/DDBJ whole genome shotgun (WGS) entry which is preliminary data.</text>
</comment>
<evidence type="ECO:0000256" key="6">
    <source>
        <dbReference type="ARBA" id="ARBA00022989"/>
    </source>
</evidence>
<evidence type="ECO:0000313" key="14">
    <source>
        <dbReference type="EMBL" id="KRM89378.1"/>
    </source>
</evidence>
<accession>A0A0R2CE82</accession>
<dbReference type="eggNOG" id="COG1253">
    <property type="taxonomic scope" value="Bacteria"/>
</dbReference>
<protein>
    <submittedName>
        <fullName evidence="14">HemolysinC family Mg(2+) Co(2+) transport protein</fullName>
    </submittedName>
</protein>
<feature type="transmembrane region" description="Helical" evidence="11">
    <location>
        <begin position="169"/>
        <end position="193"/>
    </location>
</feature>
<dbReference type="PROSITE" id="PS51846">
    <property type="entry name" value="CNNM"/>
    <property type="match status" value="1"/>
</dbReference>
<dbReference type="InterPro" id="IPR044751">
    <property type="entry name" value="Ion_transp-like_CBS"/>
</dbReference>
<comment type="similarity">
    <text evidence="2">Belongs to the UPF0053 family.</text>
</comment>
<dbReference type="Pfam" id="PF03471">
    <property type="entry name" value="CorC_HlyC"/>
    <property type="match status" value="1"/>
</dbReference>
<evidence type="ECO:0000259" key="12">
    <source>
        <dbReference type="PROSITE" id="PS51371"/>
    </source>
</evidence>
<dbReference type="Proteomes" id="UP000051576">
    <property type="component" value="Unassembled WGS sequence"/>
</dbReference>
<dbReference type="GO" id="GO:0005886">
    <property type="term" value="C:plasma membrane"/>
    <property type="evidence" value="ECO:0007669"/>
    <property type="project" value="UniProtKB-SubCell"/>
</dbReference>
<proteinExistence type="inferred from homology"/>
<dbReference type="InterPro" id="IPR002550">
    <property type="entry name" value="CNNM"/>
</dbReference>
<evidence type="ECO:0000256" key="9">
    <source>
        <dbReference type="PROSITE-ProRule" id="PRU00703"/>
    </source>
</evidence>
<feature type="transmembrane region" description="Helical" evidence="11">
    <location>
        <begin position="25"/>
        <end position="49"/>
    </location>
</feature>
<keyword evidence="5" id="KW-0677">Repeat</keyword>
<dbReference type="Pfam" id="PF00571">
    <property type="entry name" value="CBS"/>
    <property type="match status" value="2"/>
</dbReference>
<evidence type="ECO:0000259" key="13">
    <source>
        <dbReference type="PROSITE" id="PS51846"/>
    </source>
</evidence>
<feature type="domain" description="CNNM transmembrane" evidence="13">
    <location>
        <begin position="21"/>
        <end position="227"/>
    </location>
</feature>
<name>A0A0R2CE82_9LACO</name>
<evidence type="ECO:0000256" key="10">
    <source>
        <dbReference type="PROSITE-ProRule" id="PRU01193"/>
    </source>
</evidence>
<keyword evidence="6 10" id="KW-1133">Transmembrane helix</keyword>
<dbReference type="InterPro" id="IPR016169">
    <property type="entry name" value="FAD-bd_PCMH_sub2"/>
</dbReference>
<dbReference type="InterPro" id="IPR036318">
    <property type="entry name" value="FAD-bd_PCMH-like_sf"/>
</dbReference>
<dbReference type="PANTHER" id="PTHR43099">
    <property type="entry name" value="UPF0053 PROTEIN YRKA"/>
    <property type="match status" value="1"/>
</dbReference>
<keyword evidence="4 10" id="KW-0812">Transmembrane</keyword>
<dbReference type="SMART" id="SM00116">
    <property type="entry name" value="CBS"/>
    <property type="match status" value="1"/>
</dbReference>
<dbReference type="InterPro" id="IPR005170">
    <property type="entry name" value="Transptr-assoc_dom"/>
</dbReference>
<dbReference type="PROSITE" id="PS51371">
    <property type="entry name" value="CBS"/>
    <property type="match status" value="2"/>
</dbReference>
<evidence type="ECO:0000256" key="7">
    <source>
        <dbReference type="ARBA" id="ARBA00023122"/>
    </source>
</evidence>